<reference evidence="3 4" key="1">
    <citation type="journal article" date="2018" name="BMC Genomics">
        <title>Whole genome sequencing and function prediction of 133 gut anaerobes isolated from chicken caecum in pure cultures.</title>
        <authorList>
            <person name="Medvecky M."/>
            <person name="Cejkova D."/>
            <person name="Polansky O."/>
            <person name="Karasova D."/>
            <person name="Kubasova T."/>
            <person name="Cizek A."/>
            <person name="Rychlik I."/>
        </authorList>
    </citation>
    <scope>NUCLEOTIDE SEQUENCE [LARGE SCALE GENOMIC DNA]</scope>
    <source>
        <strain evidence="3 4">An13</strain>
    </source>
</reference>
<dbReference type="AlphaFoldDB" id="A0A1Y4T3B4"/>
<dbReference type="GO" id="GO:0016787">
    <property type="term" value="F:hydrolase activity"/>
    <property type="evidence" value="ECO:0007669"/>
    <property type="project" value="UniProtKB-KW"/>
</dbReference>
<dbReference type="InterPro" id="IPR023365">
    <property type="entry name" value="Sortase_dom-sf"/>
</dbReference>
<evidence type="ECO:0000256" key="2">
    <source>
        <dbReference type="PIRSR" id="PIRSR605754-1"/>
    </source>
</evidence>
<evidence type="ECO:0000256" key="1">
    <source>
        <dbReference type="ARBA" id="ARBA00022801"/>
    </source>
</evidence>
<sequence length="241" mass="28371">MKKIIRRILLVVCICVFLFSAFQLGKIFYNYYTIEKESTELITKYVEEPKEDENDPLKRVINFEELQNINSDVIGWLYIPDTKIDEPILKGENNDTYLRTDLYMKANTAGNLFIDEINSRDFSDDNTIIYGHNMKNGSRFHDLRYFVEKDYFNEHQNIYIYLPDGSINIYQGVASAVIDSRSDLYQKGIDYQKYMNQVKSEASVYQNVSEKQVNMIMLSTCYTGTENRYVVYGQLKENVKR</sequence>
<dbReference type="InterPro" id="IPR009835">
    <property type="entry name" value="SrtB"/>
</dbReference>
<organism evidence="3 4">
    <name type="scientific">Massilimicrobiota timonensis</name>
    <dbReference type="NCBI Taxonomy" id="1776392"/>
    <lineage>
        <taxon>Bacteria</taxon>
        <taxon>Bacillati</taxon>
        <taxon>Bacillota</taxon>
        <taxon>Erysipelotrichia</taxon>
        <taxon>Erysipelotrichales</taxon>
        <taxon>Erysipelotrichaceae</taxon>
        <taxon>Massilimicrobiota</taxon>
    </lineage>
</organism>
<evidence type="ECO:0000313" key="4">
    <source>
        <dbReference type="Proteomes" id="UP000195305"/>
    </source>
</evidence>
<dbReference type="EMBL" id="NFLJ01000006">
    <property type="protein sequence ID" value="OUQ35711.1"/>
    <property type="molecule type" value="Genomic_DNA"/>
</dbReference>
<dbReference type="RefSeq" id="WP_087357260.1">
    <property type="nucleotide sequence ID" value="NZ_NFLJ01000006.1"/>
</dbReference>
<dbReference type="Proteomes" id="UP000195305">
    <property type="component" value="Unassembled WGS sequence"/>
</dbReference>
<gene>
    <name evidence="3" type="ORF">B5E75_02705</name>
</gene>
<feature type="active site" description="Acyl-thioester intermediate" evidence="2">
    <location>
        <position position="221"/>
    </location>
</feature>
<accession>A0A1Y4T3B4</accession>
<proteinExistence type="predicted"/>
<dbReference type="CDD" id="cd05826">
    <property type="entry name" value="Sortase_B"/>
    <property type="match status" value="1"/>
</dbReference>
<dbReference type="NCBIfam" id="TIGR03064">
    <property type="entry name" value="sortase_srtB"/>
    <property type="match status" value="1"/>
</dbReference>
<dbReference type="Gene3D" id="2.40.260.10">
    <property type="entry name" value="Sortase"/>
    <property type="match status" value="1"/>
</dbReference>
<feature type="active site" description="Proton donor/acceptor" evidence="2">
    <location>
        <position position="132"/>
    </location>
</feature>
<keyword evidence="4" id="KW-1185">Reference proteome</keyword>
<evidence type="ECO:0000313" key="3">
    <source>
        <dbReference type="EMBL" id="OUQ35711.1"/>
    </source>
</evidence>
<dbReference type="InterPro" id="IPR005754">
    <property type="entry name" value="Sortase"/>
</dbReference>
<keyword evidence="1" id="KW-0378">Hydrolase</keyword>
<dbReference type="SUPFAM" id="SSF63817">
    <property type="entry name" value="Sortase"/>
    <property type="match status" value="1"/>
</dbReference>
<protein>
    <submittedName>
        <fullName evidence="3">SrtB family sortase</fullName>
    </submittedName>
</protein>
<dbReference type="OrthoDB" id="9806013at2"/>
<name>A0A1Y4T3B4_9FIRM</name>
<comment type="caution">
    <text evidence="3">The sequence shown here is derived from an EMBL/GenBank/DDBJ whole genome shotgun (WGS) entry which is preliminary data.</text>
</comment>
<dbReference type="Pfam" id="PF04203">
    <property type="entry name" value="Sortase"/>
    <property type="match status" value="1"/>
</dbReference>